<dbReference type="EMBL" id="MU394315">
    <property type="protein sequence ID" value="KAI6086473.1"/>
    <property type="molecule type" value="Genomic_DNA"/>
</dbReference>
<proteinExistence type="predicted"/>
<protein>
    <submittedName>
        <fullName evidence="1">Kinase-like protein</fullName>
    </submittedName>
</protein>
<gene>
    <name evidence="1" type="ORF">F4821DRAFT_238313</name>
</gene>
<evidence type="ECO:0000313" key="1">
    <source>
        <dbReference type="EMBL" id="KAI6086473.1"/>
    </source>
</evidence>
<organism evidence="1 2">
    <name type="scientific">Hypoxylon rubiginosum</name>
    <dbReference type="NCBI Taxonomy" id="110542"/>
    <lineage>
        <taxon>Eukaryota</taxon>
        <taxon>Fungi</taxon>
        <taxon>Dikarya</taxon>
        <taxon>Ascomycota</taxon>
        <taxon>Pezizomycotina</taxon>
        <taxon>Sordariomycetes</taxon>
        <taxon>Xylariomycetidae</taxon>
        <taxon>Xylariales</taxon>
        <taxon>Hypoxylaceae</taxon>
        <taxon>Hypoxylon</taxon>
    </lineage>
</organism>
<name>A0ACC0D173_9PEZI</name>
<keyword evidence="2" id="KW-1185">Reference proteome</keyword>
<dbReference type="Proteomes" id="UP001497680">
    <property type="component" value="Unassembled WGS sequence"/>
</dbReference>
<comment type="caution">
    <text evidence="1">The sequence shown here is derived from an EMBL/GenBank/DDBJ whole genome shotgun (WGS) entry which is preliminary data.</text>
</comment>
<sequence>MDAINQAPEEQVQSTSDGESEGGDGDTQSISVSSGARSISASDSRDSPGNGNELEEHRNMMLASLLEDYIRTRAAEFLNTTNPNNNYTRQSHEVQSLARQLFNEASQKLSSNGILPEFTTSDAASNNRRQYLSALDGLVASSQAPTAGTLGSLNDLVLQTSQLALVPRPTNDLQLTVQPRPGLSHYESSFREVALLGKGGFGKVYQCFNPLDNTAYAVKKIQISPKLGRRFQDGKLEELHHILREVQALATLDHPNIVRYHATWFEEPRQTSLATDMQGRNRGIRPGHRRQLLLDSHPFSQNSEVSEPSLSGGIVFEEDDASIHGSNEKTAEERQWFEEPTSSRGAIDTLSMSDTDDVFTDGKNSPGNVDEERNINDGTGYTLYIQMSLYPMTLAQYIKGVSDGNSTARHCFHLIPSLRLLRAIHAGLRYVHSKGYIHRDIKPGNIFLSSPEVESQGGYCNLACNSCSCRREDEADDIPPRWLNPRIGDFGLVAQLAHGQLPLSPHKNGDRAVASDKPVGTTYYRPPASRDANDEKVDVFALGVVFIEMLCPCDTVMERVDMLTGLQKGCVPSSLEGGIRNEGYSVELAQEVVSLAKAMVDPDPSKRWSSLQVDKAIESILHRCENTNPKRLDS</sequence>
<reference evidence="1 2" key="1">
    <citation type="journal article" date="2022" name="New Phytol.">
        <title>Ecological generalism drives hyperdiversity of secondary metabolite gene clusters in xylarialean endophytes.</title>
        <authorList>
            <person name="Franco M.E.E."/>
            <person name="Wisecaver J.H."/>
            <person name="Arnold A.E."/>
            <person name="Ju Y.M."/>
            <person name="Slot J.C."/>
            <person name="Ahrendt S."/>
            <person name="Moore L.P."/>
            <person name="Eastman K.E."/>
            <person name="Scott K."/>
            <person name="Konkel Z."/>
            <person name="Mondo S.J."/>
            <person name="Kuo A."/>
            <person name="Hayes R.D."/>
            <person name="Haridas S."/>
            <person name="Andreopoulos B."/>
            <person name="Riley R."/>
            <person name="LaButti K."/>
            <person name="Pangilinan J."/>
            <person name="Lipzen A."/>
            <person name="Amirebrahimi M."/>
            <person name="Yan J."/>
            <person name="Adam C."/>
            <person name="Keymanesh K."/>
            <person name="Ng V."/>
            <person name="Louie K."/>
            <person name="Northen T."/>
            <person name="Drula E."/>
            <person name="Henrissat B."/>
            <person name="Hsieh H.M."/>
            <person name="Youens-Clark K."/>
            <person name="Lutzoni F."/>
            <person name="Miadlikowska J."/>
            <person name="Eastwood D.C."/>
            <person name="Hamelin R.C."/>
            <person name="Grigoriev I.V."/>
            <person name="U'Ren J.M."/>
        </authorList>
    </citation>
    <scope>NUCLEOTIDE SEQUENCE [LARGE SCALE GENOMIC DNA]</scope>
    <source>
        <strain evidence="1 2">ER1909</strain>
    </source>
</reference>
<accession>A0ACC0D173</accession>
<evidence type="ECO:0000313" key="2">
    <source>
        <dbReference type="Proteomes" id="UP001497680"/>
    </source>
</evidence>